<name>D8LHQ9_ECTSI</name>
<evidence type="ECO:0000313" key="2">
    <source>
        <dbReference type="EMBL" id="CBN79341.1"/>
    </source>
</evidence>
<dbReference type="AlphaFoldDB" id="D8LHQ9"/>
<gene>
    <name evidence="2" type="ORF">Esi_0198_0039</name>
</gene>
<proteinExistence type="predicted"/>
<evidence type="ECO:0000256" key="1">
    <source>
        <dbReference type="SAM" id="Phobius"/>
    </source>
</evidence>
<feature type="transmembrane region" description="Helical" evidence="1">
    <location>
        <begin position="12"/>
        <end position="38"/>
    </location>
</feature>
<organism evidence="2 3">
    <name type="scientific">Ectocarpus siliculosus</name>
    <name type="common">Brown alga</name>
    <name type="synonym">Conferva siliculosa</name>
    <dbReference type="NCBI Taxonomy" id="2880"/>
    <lineage>
        <taxon>Eukaryota</taxon>
        <taxon>Sar</taxon>
        <taxon>Stramenopiles</taxon>
        <taxon>Ochrophyta</taxon>
        <taxon>PX clade</taxon>
        <taxon>Phaeophyceae</taxon>
        <taxon>Ectocarpales</taxon>
        <taxon>Ectocarpaceae</taxon>
        <taxon>Ectocarpus</taxon>
    </lineage>
</organism>
<reference evidence="2 3" key="1">
    <citation type="journal article" date="2010" name="Nature">
        <title>The Ectocarpus genome and the independent evolution of multicellularity in brown algae.</title>
        <authorList>
            <person name="Cock J.M."/>
            <person name="Sterck L."/>
            <person name="Rouze P."/>
            <person name="Scornet D."/>
            <person name="Allen A.E."/>
            <person name="Amoutzias G."/>
            <person name="Anthouard V."/>
            <person name="Artiguenave F."/>
            <person name="Aury J.M."/>
            <person name="Badger J.H."/>
            <person name="Beszteri B."/>
            <person name="Billiau K."/>
            <person name="Bonnet E."/>
            <person name="Bothwell J.H."/>
            <person name="Bowler C."/>
            <person name="Boyen C."/>
            <person name="Brownlee C."/>
            <person name="Carrano C.J."/>
            <person name="Charrier B."/>
            <person name="Cho G.Y."/>
            <person name="Coelho S.M."/>
            <person name="Collen J."/>
            <person name="Corre E."/>
            <person name="Da Silva C."/>
            <person name="Delage L."/>
            <person name="Delaroque N."/>
            <person name="Dittami S.M."/>
            <person name="Doulbeau S."/>
            <person name="Elias M."/>
            <person name="Farnham G."/>
            <person name="Gachon C.M."/>
            <person name="Gschloessl B."/>
            <person name="Heesch S."/>
            <person name="Jabbari K."/>
            <person name="Jubin C."/>
            <person name="Kawai H."/>
            <person name="Kimura K."/>
            <person name="Kloareg B."/>
            <person name="Kupper F.C."/>
            <person name="Lang D."/>
            <person name="Le Bail A."/>
            <person name="Leblanc C."/>
            <person name="Lerouge P."/>
            <person name="Lohr M."/>
            <person name="Lopez P.J."/>
            <person name="Martens C."/>
            <person name="Maumus F."/>
            <person name="Michel G."/>
            <person name="Miranda-Saavedra D."/>
            <person name="Morales J."/>
            <person name="Moreau H."/>
            <person name="Motomura T."/>
            <person name="Nagasato C."/>
            <person name="Napoli C.A."/>
            <person name="Nelson D.R."/>
            <person name="Nyvall-Collen P."/>
            <person name="Peters A.F."/>
            <person name="Pommier C."/>
            <person name="Potin P."/>
            <person name="Poulain J."/>
            <person name="Quesneville H."/>
            <person name="Read B."/>
            <person name="Rensing S.A."/>
            <person name="Ritter A."/>
            <person name="Rousvoal S."/>
            <person name="Samanta M."/>
            <person name="Samson G."/>
            <person name="Schroeder D.C."/>
            <person name="Segurens B."/>
            <person name="Strittmatter M."/>
            <person name="Tonon T."/>
            <person name="Tregear J.W."/>
            <person name="Valentin K."/>
            <person name="von Dassow P."/>
            <person name="Yamagishi T."/>
            <person name="Van de Peer Y."/>
            <person name="Wincker P."/>
        </authorList>
    </citation>
    <scope>NUCLEOTIDE SEQUENCE [LARGE SCALE GENOMIC DNA]</scope>
    <source>
        <strain evidence="3">Ec32 / CCAP1310/4</strain>
    </source>
</reference>
<keyword evidence="1" id="KW-0812">Transmembrane</keyword>
<keyword evidence="1" id="KW-0472">Membrane</keyword>
<dbReference type="InParanoid" id="D8LHQ9"/>
<keyword evidence="1" id="KW-1133">Transmembrane helix</keyword>
<dbReference type="EMBL" id="FN649733">
    <property type="protein sequence ID" value="CBN79341.1"/>
    <property type="molecule type" value="Genomic_DNA"/>
</dbReference>
<dbReference type="EMBL" id="FN648373">
    <property type="protein sequence ID" value="CBN79341.1"/>
    <property type="molecule type" value="Genomic_DNA"/>
</dbReference>
<dbReference type="Proteomes" id="UP000002630">
    <property type="component" value="Linkage Group LG08"/>
</dbReference>
<accession>D8LHQ9</accession>
<sequence>MSIPNRLGLLSKLVTLVIWNSHSSIHCVYVFLLVVLALAQTQEVWTWGLADAARFFVLFEPLRERAR</sequence>
<evidence type="ECO:0000313" key="3">
    <source>
        <dbReference type="Proteomes" id="UP000002630"/>
    </source>
</evidence>
<keyword evidence="3" id="KW-1185">Reference proteome</keyword>
<protein>
    <submittedName>
        <fullName evidence="2">Uncharacterized protein</fullName>
    </submittedName>
</protein>